<feature type="domain" description="Aldehyde dehydrogenase" evidence="9">
    <location>
        <begin position="15"/>
        <end position="446"/>
    </location>
</feature>
<dbReference type="OrthoDB" id="440325at2759"/>
<dbReference type="AlphaFoldDB" id="J3NGA4"/>
<keyword evidence="2" id="KW-0125">Carotenoid biosynthesis</keyword>
<keyword evidence="3 4" id="KW-0560">Oxidoreductase</keyword>
<dbReference type="Gene3D" id="3.40.309.10">
    <property type="entry name" value="Aldehyde Dehydrogenase, Chain A, domain 2"/>
    <property type="match status" value="1"/>
</dbReference>
<dbReference type="GO" id="GO:0047770">
    <property type="term" value="F:carboxylate reductase activity"/>
    <property type="evidence" value="ECO:0007669"/>
    <property type="project" value="EnsemblFungi"/>
</dbReference>
<organism evidence="10">
    <name type="scientific">Gaeumannomyces tritici (strain R3-111a-1)</name>
    <name type="common">Wheat and barley take-all root rot fungus</name>
    <name type="synonym">Gaeumannomyces graminis var. tritici</name>
    <dbReference type="NCBI Taxonomy" id="644352"/>
    <lineage>
        <taxon>Eukaryota</taxon>
        <taxon>Fungi</taxon>
        <taxon>Dikarya</taxon>
        <taxon>Ascomycota</taxon>
        <taxon>Pezizomycotina</taxon>
        <taxon>Sordariomycetes</taxon>
        <taxon>Sordariomycetidae</taxon>
        <taxon>Magnaporthales</taxon>
        <taxon>Magnaporthaceae</taxon>
        <taxon>Gaeumannomyces</taxon>
    </lineage>
</organism>
<dbReference type="PANTHER" id="PTHR43570">
    <property type="entry name" value="ALDEHYDE DEHYDROGENASE"/>
    <property type="match status" value="1"/>
</dbReference>
<keyword evidence="8" id="KW-0472">Membrane</keyword>
<protein>
    <recommendedName>
        <fullName evidence="4">Aldehyde dehydrogenase</fullName>
    </recommendedName>
</protein>
<reference evidence="12" key="1">
    <citation type="submission" date="2010-07" db="EMBL/GenBank/DDBJ databases">
        <title>The genome sequence of Gaeumannomyces graminis var. tritici strain R3-111a-1.</title>
        <authorList>
            <consortium name="The Broad Institute Genome Sequencing Platform"/>
            <person name="Ma L.-J."/>
            <person name="Dead R."/>
            <person name="Young S."/>
            <person name="Zeng Q."/>
            <person name="Koehrsen M."/>
            <person name="Alvarado L."/>
            <person name="Berlin A."/>
            <person name="Chapman S.B."/>
            <person name="Chen Z."/>
            <person name="Freedman E."/>
            <person name="Gellesch M."/>
            <person name="Goldberg J."/>
            <person name="Griggs A."/>
            <person name="Gujja S."/>
            <person name="Heilman E.R."/>
            <person name="Heiman D."/>
            <person name="Hepburn T."/>
            <person name="Howarth C."/>
            <person name="Jen D."/>
            <person name="Larson L."/>
            <person name="Mehta T."/>
            <person name="Neiman D."/>
            <person name="Pearson M."/>
            <person name="Roberts A."/>
            <person name="Saif S."/>
            <person name="Shea T."/>
            <person name="Shenoy N."/>
            <person name="Sisk P."/>
            <person name="Stolte C."/>
            <person name="Sykes S."/>
            <person name="Walk T."/>
            <person name="White J."/>
            <person name="Yandava C."/>
            <person name="Haas B."/>
            <person name="Nusbaum C."/>
            <person name="Birren B."/>
        </authorList>
    </citation>
    <scope>NUCLEOTIDE SEQUENCE [LARGE SCALE GENOMIC DNA]</scope>
    <source>
        <strain evidence="12">R3-111a-1</strain>
    </source>
</reference>
<proteinExistence type="inferred from homology"/>
<dbReference type="eggNOG" id="KOG2456">
    <property type="taxonomic scope" value="Eukaryota"/>
</dbReference>
<reference evidence="11" key="4">
    <citation type="journal article" date="2015" name="G3 (Bethesda)">
        <title>Genome sequences of three phytopathogenic species of the Magnaporthaceae family of fungi.</title>
        <authorList>
            <person name="Okagaki L.H."/>
            <person name="Nunes C.C."/>
            <person name="Sailsbery J."/>
            <person name="Clay B."/>
            <person name="Brown D."/>
            <person name="John T."/>
            <person name="Oh Y."/>
            <person name="Young N."/>
            <person name="Fitzgerald M."/>
            <person name="Haas B.J."/>
            <person name="Zeng Q."/>
            <person name="Young S."/>
            <person name="Adiconis X."/>
            <person name="Fan L."/>
            <person name="Levin J.Z."/>
            <person name="Mitchell T.K."/>
            <person name="Okubara P.A."/>
            <person name="Farman M.L."/>
            <person name="Kohn L.M."/>
            <person name="Birren B."/>
            <person name="Ma L.-J."/>
            <person name="Dean R.A."/>
        </authorList>
    </citation>
    <scope>NUCLEOTIDE SEQUENCE</scope>
    <source>
        <strain evidence="11">R3-111a-1</strain>
    </source>
</reference>
<sequence length="546" mass="61059">MAPVSTKNVEIPAFEATELDSIAPMCRRARAKFDSHETKDVEWRKIQLRKLYWAIEDFTPKMVAAMMQDFGKSEYEVILSEIMFIKNDCMFFLEKLDEFTKDESAPDVPLAFRPNNVKVRKDPLGTVLIIAPYNYPIQLLLCPLVGAIAAGCTAVLKPSELTPAVAMVTREMIESRLDPDAYAVVNGAVPETSTLLNEKWDKIFYTGGLTVGKIIAKKAAETLTPVTLELGGMNPAFVTRSADLRLAAKRLLWGKSMNAGQVCLSQNYVLVERRVVDEFITQLKRAHTEFFPTGARESDLSRVVNERHWLRLKAMLDESKGRIVVGGQMDRETRFMEPTAVLVDSTEDSMMTQESFGPIFAIMPFDDLAAAIKIAARVDPTPLALYTFGNNAENNKVLREMKSGGASINDSFAHGSIHTVAFGGVGTSGTGSYRGKASFDTFTHFRIIAKTPSWMESLLRPRYMPYRMAELRRLAMLTAKTPNFDRNGKVIRGLRYWASFLFTLGGGCFKAIVAKWLACAVVIYIVVYGFVMPERLVPIVRAIWNY</sequence>
<dbReference type="GO" id="GO:0016117">
    <property type="term" value="P:carotenoid biosynthetic process"/>
    <property type="evidence" value="ECO:0007669"/>
    <property type="project" value="UniProtKB-KW"/>
</dbReference>
<reference evidence="11" key="5">
    <citation type="submission" date="2018-04" db="UniProtKB">
        <authorList>
            <consortium name="EnsemblFungi"/>
        </authorList>
    </citation>
    <scope>IDENTIFICATION</scope>
    <source>
        <strain evidence="11">R3-111a-1</strain>
    </source>
</reference>
<dbReference type="CDD" id="cd07135">
    <property type="entry name" value="ALDH_F14-YMR110C"/>
    <property type="match status" value="1"/>
</dbReference>
<evidence type="ECO:0000313" key="12">
    <source>
        <dbReference type="Proteomes" id="UP000006039"/>
    </source>
</evidence>
<dbReference type="STRING" id="644352.J3NGA4"/>
<evidence type="ECO:0000256" key="5">
    <source>
        <dbReference type="PIRSR" id="PIRSR036492-1"/>
    </source>
</evidence>
<evidence type="ECO:0000256" key="3">
    <source>
        <dbReference type="ARBA" id="ARBA00023002"/>
    </source>
</evidence>
<feature type="active site" evidence="5 6">
    <location>
        <position position="229"/>
    </location>
</feature>
<dbReference type="EnsemblFungi" id="EJT80294">
    <property type="protein sequence ID" value="EJT80294"/>
    <property type="gene ID" value="GGTG_00296"/>
</dbReference>
<feature type="transmembrane region" description="Helical" evidence="8">
    <location>
        <begin position="513"/>
        <end position="531"/>
    </location>
</feature>
<dbReference type="GO" id="GO:0006665">
    <property type="term" value="P:sphingolipid metabolic process"/>
    <property type="evidence" value="ECO:0007669"/>
    <property type="project" value="EnsemblFungi"/>
</dbReference>
<dbReference type="GO" id="GO:0005811">
    <property type="term" value="C:lipid droplet"/>
    <property type="evidence" value="ECO:0007669"/>
    <property type="project" value="EnsemblFungi"/>
</dbReference>
<dbReference type="InterPro" id="IPR015590">
    <property type="entry name" value="Aldehyde_DH_dom"/>
</dbReference>
<comment type="similarity">
    <text evidence="1 4 7">Belongs to the aldehyde dehydrogenase family.</text>
</comment>
<dbReference type="FunFam" id="3.40.605.10:FF:000004">
    <property type="entry name" value="Aldehyde dehydrogenase"/>
    <property type="match status" value="1"/>
</dbReference>
<dbReference type="RefSeq" id="XP_009216303.1">
    <property type="nucleotide sequence ID" value="XM_009218039.1"/>
</dbReference>
<dbReference type="PANTHER" id="PTHR43570:SF11">
    <property type="entry name" value="ALDEHYDE DEHYDROGENASE"/>
    <property type="match status" value="1"/>
</dbReference>
<dbReference type="Pfam" id="PF00171">
    <property type="entry name" value="Aldedh"/>
    <property type="match status" value="1"/>
</dbReference>
<dbReference type="GO" id="GO:0018484">
    <property type="term" value="F:4-hydroxybenzaldehyde dehydrogenase (NAD+) activity"/>
    <property type="evidence" value="ECO:0007669"/>
    <property type="project" value="EnsemblFungi"/>
</dbReference>
<reference evidence="10" key="3">
    <citation type="submission" date="2010-09" db="EMBL/GenBank/DDBJ databases">
        <title>Annotation of Gaeumannomyces graminis var. tritici R3-111a-1.</title>
        <authorList>
            <consortium name="The Broad Institute Genome Sequencing Platform"/>
            <person name="Ma L.-J."/>
            <person name="Dead R."/>
            <person name="Young S.K."/>
            <person name="Zeng Q."/>
            <person name="Gargeya S."/>
            <person name="Fitzgerald M."/>
            <person name="Haas B."/>
            <person name="Abouelleil A."/>
            <person name="Alvarado L."/>
            <person name="Arachchi H.M."/>
            <person name="Berlin A."/>
            <person name="Brown A."/>
            <person name="Chapman S.B."/>
            <person name="Chen Z."/>
            <person name="Dunbar C."/>
            <person name="Freedman E."/>
            <person name="Gearin G."/>
            <person name="Gellesch M."/>
            <person name="Goldberg J."/>
            <person name="Griggs A."/>
            <person name="Gujja S."/>
            <person name="Heiman D."/>
            <person name="Howarth C."/>
            <person name="Larson L."/>
            <person name="Lui A."/>
            <person name="MacDonald P.J.P."/>
            <person name="Mehta T."/>
            <person name="Montmayeur A."/>
            <person name="Murphy C."/>
            <person name="Neiman D."/>
            <person name="Pearson M."/>
            <person name="Priest M."/>
            <person name="Roberts A."/>
            <person name="Saif S."/>
            <person name="Shea T."/>
            <person name="Shenoy N."/>
            <person name="Sisk P."/>
            <person name="Stolte C."/>
            <person name="Sykes S."/>
            <person name="Yandava C."/>
            <person name="Wortman J."/>
            <person name="Nusbaum C."/>
            <person name="Birren B."/>
        </authorList>
    </citation>
    <scope>NUCLEOTIDE SEQUENCE</scope>
    <source>
        <strain evidence="10">R3-111a-1</strain>
    </source>
</reference>
<dbReference type="PROSITE" id="PS00687">
    <property type="entry name" value="ALDEHYDE_DEHYDR_GLU"/>
    <property type="match status" value="1"/>
</dbReference>
<evidence type="ECO:0000256" key="2">
    <source>
        <dbReference type="ARBA" id="ARBA00022746"/>
    </source>
</evidence>
<dbReference type="InterPro" id="IPR016162">
    <property type="entry name" value="Ald_DH_N"/>
</dbReference>
<feature type="active site" evidence="5">
    <location>
        <position position="263"/>
    </location>
</feature>
<name>J3NGA4_GAET3</name>
<evidence type="ECO:0000256" key="8">
    <source>
        <dbReference type="SAM" id="Phobius"/>
    </source>
</evidence>
<dbReference type="Proteomes" id="UP000006039">
    <property type="component" value="Unassembled WGS sequence"/>
</dbReference>
<evidence type="ECO:0000256" key="4">
    <source>
        <dbReference type="PIRNR" id="PIRNR036492"/>
    </source>
</evidence>
<reference evidence="10" key="2">
    <citation type="submission" date="2010-07" db="EMBL/GenBank/DDBJ databases">
        <authorList>
            <consortium name="The Broad Institute Genome Sequencing Platform"/>
            <consortium name="Broad Institute Genome Sequencing Center for Infectious Disease"/>
            <person name="Ma L.-J."/>
            <person name="Dead R."/>
            <person name="Young S."/>
            <person name="Zeng Q."/>
            <person name="Koehrsen M."/>
            <person name="Alvarado L."/>
            <person name="Berlin A."/>
            <person name="Chapman S.B."/>
            <person name="Chen Z."/>
            <person name="Freedman E."/>
            <person name="Gellesch M."/>
            <person name="Goldberg J."/>
            <person name="Griggs A."/>
            <person name="Gujja S."/>
            <person name="Heilman E.R."/>
            <person name="Heiman D."/>
            <person name="Hepburn T."/>
            <person name="Howarth C."/>
            <person name="Jen D."/>
            <person name="Larson L."/>
            <person name="Mehta T."/>
            <person name="Neiman D."/>
            <person name="Pearson M."/>
            <person name="Roberts A."/>
            <person name="Saif S."/>
            <person name="Shea T."/>
            <person name="Shenoy N."/>
            <person name="Sisk P."/>
            <person name="Stolte C."/>
            <person name="Sykes S."/>
            <person name="Walk T."/>
            <person name="White J."/>
            <person name="Yandava C."/>
            <person name="Haas B."/>
            <person name="Nusbaum C."/>
            <person name="Birren B."/>
        </authorList>
    </citation>
    <scope>NUCLEOTIDE SEQUENCE</scope>
    <source>
        <strain evidence="10">R3-111a-1</strain>
    </source>
</reference>
<evidence type="ECO:0000256" key="6">
    <source>
        <dbReference type="PROSITE-ProRule" id="PRU10007"/>
    </source>
</evidence>
<accession>J3NGA4</accession>
<dbReference type="PIRSF" id="PIRSF036492">
    <property type="entry name" value="ALDH"/>
    <property type="match status" value="1"/>
</dbReference>
<keyword evidence="8" id="KW-0812">Transmembrane</keyword>
<evidence type="ECO:0000256" key="7">
    <source>
        <dbReference type="RuleBase" id="RU003345"/>
    </source>
</evidence>
<dbReference type="SUPFAM" id="SSF53720">
    <property type="entry name" value="ALDH-like"/>
    <property type="match status" value="1"/>
</dbReference>
<evidence type="ECO:0000313" key="11">
    <source>
        <dbReference type="EnsemblFungi" id="EJT80294"/>
    </source>
</evidence>
<dbReference type="Gene3D" id="3.40.605.10">
    <property type="entry name" value="Aldehyde Dehydrogenase, Chain A, domain 1"/>
    <property type="match status" value="1"/>
</dbReference>
<evidence type="ECO:0000259" key="9">
    <source>
        <dbReference type="Pfam" id="PF00171"/>
    </source>
</evidence>
<dbReference type="FunCoup" id="J3NGA4">
    <property type="interactions" value="410"/>
</dbReference>
<dbReference type="GeneID" id="20340754"/>
<keyword evidence="12" id="KW-1185">Reference proteome</keyword>
<dbReference type="InterPro" id="IPR029510">
    <property type="entry name" value="Ald_DH_CS_GLU"/>
</dbReference>
<dbReference type="GO" id="GO:0006744">
    <property type="term" value="P:ubiquinone biosynthetic process"/>
    <property type="evidence" value="ECO:0007669"/>
    <property type="project" value="EnsemblFungi"/>
</dbReference>
<dbReference type="EMBL" id="GL385395">
    <property type="protein sequence ID" value="EJT80294.1"/>
    <property type="molecule type" value="Genomic_DNA"/>
</dbReference>
<dbReference type="GO" id="GO:0046185">
    <property type="term" value="P:aldehyde catabolic process"/>
    <property type="evidence" value="ECO:0007669"/>
    <property type="project" value="EnsemblFungi"/>
</dbReference>
<dbReference type="HOGENOM" id="CLU_005391_3_1_1"/>
<dbReference type="InterPro" id="IPR016161">
    <property type="entry name" value="Ald_DH/histidinol_DH"/>
</dbReference>
<dbReference type="InterPro" id="IPR016163">
    <property type="entry name" value="Ald_DH_C"/>
</dbReference>
<dbReference type="InterPro" id="IPR012394">
    <property type="entry name" value="Aldehyde_DH_NAD(P)"/>
</dbReference>
<gene>
    <name evidence="11" type="primary">20340754</name>
    <name evidence="10" type="ORF">GGTG_00296</name>
</gene>
<evidence type="ECO:0000313" key="10">
    <source>
        <dbReference type="EMBL" id="EJT80294.1"/>
    </source>
</evidence>
<keyword evidence="8" id="KW-1133">Transmembrane helix</keyword>
<dbReference type="GO" id="GO:0005741">
    <property type="term" value="C:mitochondrial outer membrane"/>
    <property type="evidence" value="ECO:0007669"/>
    <property type="project" value="EnsemblFungi"/>
</dbReference>
<evidence type="ECO:0000256" key="1">
    <source>
        <dbReference type="ARBA" id="ARBA00009986"/>
    </source>
</evidence>
<dbReference type="VEuPathDB" id="FungiDB:GGTG_00296"/>